<dbReference type="PANTHER" id="PTHR37419">
    <property type="entry name" value="SERINE/THREONINE-PROTEIN KINASE TOXIN HIPA"/>
    <property type="match status" value="1"/>
</dbReference>
<dbReference type="Pfam" id="PF07804">
    <property type="entry name" value="HipA_C"/>
    <property type="match status" value="1"/>
</dbReference>
<protein>
    <submittedName>
        <fullName evidence="6">Type II toxin-antitoxin system HipA family toxin</fullName>
    </submittedName>
</protein>
<organism evidence="6 7">
    <name type="scientific">Corallococcus exercitus</name>
    <dbReference type="NCBI Taxonomy" id="2316736"/>
    <lineage>
        <taxon>Bacteria</taxon>
        <taxon>Pseudomonadati</taxon>
        <taxon>Myxococcota</taxon>
        <taxon>Myxococcia</taxon>
        <taxon>Myxococcales</taxon>
        <taxon>Cystobacterineae</taxon>
        <taxon>Myxococcaceae</taxon>
        <taxon>Corallococcus</taxon>
    </lineage>
</organism>
<evidence type="ECO:0000256" key="2">
    <source>
        <dbReference type="ARBA" id="ARBA00022679"/>
    </source>
</evidence>
<evidence type="ECO:0000259" key="4">
    <source>
        <dbReference type="Pfam" id="PF07804"/>
    </source>
</evidence>
<comment type="similarity">
    <text evidence="1">Belongs to the HipA Ser/Thr kinase family.</text>
</comment>
<dbReference type="Pfam" id="PF13657">
    <property type="entry name" value="Couple_hipA"/>
    <property type="match status" value="1"/>
</dbReference>
<reference evidence="6 7" key="1">
    <citation type="submission" date="2020-05" db="EMBL/GenBank/DDBJ databases">
        <authorList>
            <person name="Whitworth D."/>
        </authorList>
    </citation>
    <scope>NUCLEOTIDE SEQUENCE [LARGE SCALE GENOMIC DNA]</scope>
    <source>
        <strain evidence="6 7">CA046A</strain>
    </source>
</reference>
<evidence type="ECO:0000313" key="7">
    <source>
        <dbReference type="Proteomes" id="UP000528460"/>
    </source>
</evidence>
<evidence type="ECO:0000259" key="5">
    <source>
        <dbReference type="Pfam" id="PF13657"/>
    </source>
</evidence>
<evidence type="ECO:0000256" key="3">
    <source>
        <dbReference type="ARBA" id="ARBA00022777"/>
    </source>
</evidence>
<dbReference type="InterPro" id="IPR052028">
    <property type="entry name" value="HipA_Ser/Thr_kinase"/>
</dbReference>
<evidence type="ECO:0000256" key="1">
    <source>
        <dbReference type="ARBA" id="ARBA00010164"/>
    </source>
</evidence>
<keyword evidence="3" id="KW-0418">Kinase</keyword>
<gene>
    <name evidence="6" type="ORF">HNS30_24070</name>
</gene>
<dbReference type="AlphaFoldDB" id="A0A7Y4JXM9"/>
<feature type="domain" description="HipA-like C-terminal" evidence="4">
    <location>
        <begin position="163"/>
        <end position="386"/>
    </location>
</feature>
<sequence>MATSDPSGCYVYLQLPASLDVVTCGRYVQQDGVGQFVYGRSYLANPRAVALDPFGLPLREGVFTTARLGGIFGPLRDASPDAWGRRVIERQLGRGDLTEVGFLLNSPEDRAGALSFGEGTAPPAPVHQFNKVLQLQQLLEEANRVEQGLPPLPQVNALVQPGSSMGGARPKNVVEDDDGLWVAKFPSRSDRWNNAVVELGMLELARESGLRAASGKLVQVAGQDVLLVRRFDRERTGPNYLRHRMVSALTVLRADEEPRAGPRERSGWSYLLLADELKRWVRDPDQDLRELFSRMVFNALISNIDDHPRNHALIAPDIHWSLSPAYDLTPAPQASTERDLAMEVGSAQHRRANRRNLLSECARFRLSRDEATRIIDKMKTHVSSRWRDIVKGCGGTDKDLQAIERAFDYEGFEYGTEP</sequence>
<feature type="domain" description="HipA N-terminal subdomain 1" evidence="5">
    <location>
        <begin position="29"/>
        <end position="116"/>
    </location>
</feature>
<keyword evidence="2" id="KW-0808">Transferase</keyword>
<dbReference type="GO" id="GO:0004674">
    <property type="term" value="F:protein serine/threonine kinase activity"/>
    <property type="evidence" value="ECO:0007669"/>
    <property type="project" value="TreeGrafter"/>
</dbReference>
<comment type="caution">
    <text evidence="6">The sequence shown here is derived from an EMBL/GenBank/DDBJ whole genome shotgun (WGS) entry which is preliminary data.</text>
</comment>
<accession>A0A7Y4JXM9</accession>
<dbReference type="PANTHER" id="PTHR37419:SF8">
    <property type="entry name" value="TOXIN YJJJ"/>
    <property type="match status" value="1"/>
</dbReference>
<evidence type="ECO:0000313" key="6">
    <source>
        <dbReference type="EMBL" id="NOK12122.1"/>
    </source>
</evidence>
<dbReference type="Proteomes" id="UP000528460">
    <property type="component" value="Unassembled WGS sequence"/>
</dbReference>
<dbReference type="InterPro" id="IPR017508">
    <property type="entry name" value="HipA_N1"/>
</dbReference>
<proteinExistence type="inferred from homology"/>
<dbReference type="GO" id="GO:0005829">
    <property type="term" value="C:cytosol"/>
    <property type="evidence" value="ECO:0007669"/>
    <property type="project" value="TreeGrafter"/>
</dbReference>
<dbReference type="RefSeq" id="WP_171418387.1">
    <property type="nucleotide sequence ID" value="NZ_JABFJW010000205.1"/>
</dbReference>
<dbReference type="InterPro" id="IPR012893">
    <property type="entry name" value="HipA-like_C"/>
</dbReference>
<dbReference type="EMBL" id="JABFJW010000205">
    <property type="protein sequence ID" value="NOK12122.1"/>
    <property type="molecule type" value="Genomic_DNA"/>
</dbReference>
<name>A0A7Y4JXM9_9BACT</name>